<reference evidence="2" key="1">
    <citation type="submission" date="2024-05" db="EMBL/GenBank/DDBJ databases">
        <title>Planctomycetes of the genus Singulisphaera possess chitinolytic capabilities.</title>
        <authorList>
            <person name="Ivanova A."/>
        </authorList>
    </citation>
    <scope>NUCLEOTIDE SEQUENCE</scope>
    <source>
        <strain evidence="2">Ch08T</strain>
    </source>
</reference>
<keyword evidence="1" id="KW-0812">Transmembrane</keyword>
<feature type="transmembrane region" description="Helical" evidence="1">
    <location>
        <begin position="47"/>
        <end position="65"/>
    </location>
</feature>
<organism evidence="2">
    <name type="scientific">Singulisphaera sp. Ch08</name>
    <dbReference type="NCBI Taxonomy" id="3120278"/>
    <lineage>
        <taxon>Bacteria</taxon>
        <taxon>Pseudomonadati</taxon>
        <taxon>Planctomycetota</taxon>
        <taxon>Planctomycetia</taxon>
        <taxon>Isosphaerales</taxon>
        <taxon>Isosphaeraceae</taxon>
        <taxon>Singulisphaera</taxon>
    </lineage>
</organism>
<accession>A0AAU7CHN6</accession>
<feature type="transmembrane region" description="Helical" evidence="1">
    <location>
        <begin position="7"/>
        <end position="27"/>
    </location>
</feature>
<sequence>MIPQTGLILRLIAYLIELISMVGLVLASRQPVEPRLFAGLDQRQWSTGLALGLFLWVISTAIIHWPRKKQDRPQE</sequence>
<protein>
    <submittedName>
        <fullName evidence="2">Uncharacterized protein</fullName>
    </submittedName>
</protein>
<name>A0AAU7CHN6_9BACT</name>
<keyword evidence="1" id="KW-0472">Membrane</keyword>
<proteinExistence type="predicted"/>
<gene>
    <name evidence="2" type="ORF">V5E97_00480</name>
</gene>
<dbReference type="EMBL" id="CP155447">
    <property type="protein sequence ID" value="XBH04524.1"/>
    <property type="molecule type" value="Genomic_DNA"/>
</dbReference>
<keyword evidence="1" id="KW-1133">Transmembrane helix</keyword>
<dbReference type="RefSeq" id="WP_406697292.1">
    <property type="nucleotide sequence ID" value="NZ_CP155447.1"/>
</dbReference>
<evidence type="ECO:0000256" key="1">
    <source>
        <dbReference type="SAM" id="Phobius"/>
    </source>
</evidence>
<evidence type="ECO:0000313" key="2">
    <source>
        <dbReference type="EMBL" id="XBH04524.1"/>
    </source>
</evidence>
<dbReference type="AlphaFoldDB" id="A0AAU7CHN6"/>